<dbReference type="GO" id="GO:0005634">
    <property type="term" value="C:nucleus"/>
    <property type="evidence" value="ECO:0000318"/>
    <property type="project" value="GO_Central"/>
</dbReference>
<feature type="compositionally biased region" description="Acidic residues" evidence="11">
    <location>
        <begin position="679"/>
        <end position="689"/>
    </location>
</feature>
<dbReference type="GO" id="GO:0006281">
    <property type="term" value="P:DNA repair"/>
    <property type="evidence" value="ECO:0007669"/>
    <property type="project" value="UniProtKB-KW"/>
</dbReference>
<keyword evidence="4" id="KW-0677">Repeat</keyword>
<reference evidence="12 13" key="4">
    <citation type="journal article" date="2011" name="BMC Genomics">
        <title>RNA-Seq improves annotation of protein-coding genes in the cucumber genome.</title>
        <authorList>
            <person name="Li Z."/>
            <person name="Zhang Z."/>
            <person name="Yan P."/>
            <person name="Huang S."/>
            <person name="Fei Z."/>
            <person name="Lin K."/>
        </authorList>
    </citation>
    <scope>NUCLEOTIDE SEQUENCE [LARGE SCALE GENOMIC DNA]</scope>
    <source>
        <strain evidence="13">cv. 9930</strain>
    </source>
</reference>
<feature type="compositionally biased region" description="Basic and acidic residues" evidence="11">
    <location>
        <begin position="740"/>
        <end position="757"/>
    </location>
</feature>
<dbReference type="eggNOG" id="KOG1525">
    <property type="taxonomic scope" value="Eukaryota"/>
</dbReference>
<dbReference type="PANTHER" id="PTHR12663">
    <property type="entry name" value="ANDROGEN INDUCED INHIBITOR OF PROLIFERATION AS3 / PDS5-RELATED"/>
    <property type="match status" value="1"/>
</dbReference>
<evidence type="ECO:0000256" key="7">
    <source>
        <dbReference type="ARBA" id="ARBA00023204"/>
    </source>
</evidence>
<feature type="compositionally biased region" description="Basic and acidic residues" evidence="11">
    <location>
        <begin position="344"/>
        <end position="353"/>
    </location>
</feature>
<keyword evidence="3" id="KW-0132">Cell division</keyword>
<dbReference type="Proteomes" id="UP000029981">
    <property type="component" value="Chromosome 2"/>
</dbReference>
<feature type="compositionally biased region" description="Basic residues" evidence="11">
    <location>
        <begin position="908"/>
        <end position="917"/>
    </location>
</feature>
<evidence type="ECO:0008006" key="14">
    <source>
        <dbReference type="Google" id="ProtNLM"/>
    </source>
</evidence>
<keyword evidence="5" id="KW-0227">DNA damage</keyword>
<comment type="subcellular location">
    <subcellularLocation>
        <location evidence="1">Nucleus</location>
    </subcellularLocation>
</comment>
<feature type="compositionally biased region" description="Basic and acidic residues" evidence="11">
    <location>
        <begin position="266"/>
        <end position="296"/>
    </location>
</feature>
<feature type="compositionally biased region" description="Basic and acidic residues" evidence="11">
    <location>
        <begin position="314"/>
        <end position="331"/>
    </location>
</feature>
<evidence type="ECO:0000256" key="8">
    <source>
        <dbReference type="ARBA" id="ARBA00023242"/>
    </source>
</evidence>
<dbReference type="STRING" id="3659.A0A0A0LM52"/>
<dbReference type="InterPro" id="IPR039776">
    <property type="entry name" value="Pds5"/>
</dbReference>
<comment type="similarity">
    <text evidence="2">Belongs to the PDS5 family.</text>
</comment>
<dbReference type="PANTHER" id="PTHR12663:SF3">
    <property type="entry name" value="SISTER CHROMATID COHESION PROTEIN PDS5 HOMOLOG C"/>
    <property type="match status" value="1"/>
</dbReference>
<protein>
    <recommendedName>
        <fullName evidence="14">Tudor domain-containing protein</fullName>
    </recommendedName>
</protein>
<dbReference type="SUPFAM" id="SSF63748">
    <property type="entry name" value="Tudor/PWWP/MBT"/>
    <property type="match status" value="1"/>
</dbReference>
<evidence type="ECO:0000256" key="4">
    <source>
        <dbReference type="ARBA" id="ARBA00022737"/>
    </source>
</evidence>
<keyword evidence="6" id="KW-0498">Mitosis</keyword>
<keyword evidence="8" id="KW-0539">Nucleus</keyword>
<dbReference type="CDD" id="cd20404">
    <property type="entry name" value="Tudor_Agenet_AtEML-like"/>
    <property type="match status" value="1"/>
</dbReference>
<feature type="compositionally biased region" description="Low complexity" evidence="11">
    <location>
        <begin position="724"/>
        <end position="739"/>
    </location>
</feature>
<evidence type="ECO:0000256" key="5">
    <source>
        <dbReference type="ARBA" id="ARBA00022763"/>
    </source>
</evidence>
<feature type="compositionally biased region" description="Basic and acidic residues" evidence="11">
    <location>
        <begin position="470"/>
        <end position="533"/>
    </location>
</feature>
<evidence type="ECO:0000256" key="1">
    <source>
        <dbReference type="ARBA" id="ARBA00004123"/>
    </source>
</evidence>
<dbReference type="Gene3D" id="2.30.30.140">
    <property type="match status" value="1"/>
</dbReference>
<name>A0A0A0LM52_CUCSA</name>
<dbReference type="SUPFAM" id="SSF48371">
    <property type="entry name" value="ARM repeat"/>
    <property type="match status" value="1"/>
</dbReference>
<gene>
    <name evidence="12" type="ORF">Csa_2G382630</name>
</gene>
<dbReference type="FunFam" id="2.30.30.140:FF:000033">
    <property type="entry name" value="Binding protein"/>
    <property type="match status" value="1"/>
</dbReference>
<sequence>MASSDKDVEEQLLEAGNKIVEPPTSVEELLPLLDKIESLLAKVEQSPSISMQIALTPSLKALVSDQLLRHSNIDVKVSVAACISEITRITAPDAPYSDDQMKEVFHLIVSSFEDLSDKSSRSYAKRASILETVAKVRSCVVMLDLECDGLIIEMFQHFLKTIRDYHPENVFSSMETIMSLVLEESEDMAVGLLSPILESVKKDNEEILPIARKLGERVLNNCSTKLKPYLVQAVKTLGISFDDYSDVVASICKHLSGALEPSNLHDAGENVVEEKPTEVATPERVDTGMEKHHDSVKSNGVAQGGEDGSVSTLENKKEEHGEECKEVKSPKSPEPANLGSEKASNVKERSEKSSRKKGKKSNQSSKSTEISHVNSQKGSESQPERESHSEHPGSPREDQSAENLPLENEADAKPSSPKAMEIESANVASPSLRESVPDRCNNKSGQGNKIGQAKKKGNSVKEGVASSAEVSKKSSDGMDDSGAKLDSDAEEKVPAGVSDDAKAAAEDAGERESDTTSDFETKTLKQSVRKGDGTSKSGGSSLKQSEVKRKKGSTKSISGKNVKRLSGDDDKKETTPVLKPASKNTKDEKIVDKTPTTVSKRKRTPVKEKESGTGTGGTKGFDESLVGSKIKVWWPKDRMFYEGVVESFDRGKKKHKVLYTDGDEEILNLKKEKWQYIDDASESEQEETTDLVRSESAVETPQKKKAKVNANESAKRGKMDASPKKGGVTSSSKSKGAATKTDRSSGSKVESKSKENTPKVGRHTAVTGSKSKDQGTPKTGSKLGSTGPKIAGKSKNDDAESNKTSKSKDDETSTPVAVAKSNKQDVSKTGKSKQETPKTPVSKGKSTKTGDKSNNTNLSTKVKFTSSKAKEKESGDVKHSSTSGKTMENSKGKSLNSSNDQGSEYKSGKKRRRESKG</sequence>
<feature type="compositionally biased region" description="Basic and acidic residues" evidence="11">
    <location>
        <begin position="713"/>
        <end position="723"/>
    </location>
</feature>
<evidence type="ECO:0000256" key="6">
    <source>
        <dbReference type="ARBA" id="ARBA00022776"/>
    </source>
</evidence>
<feature type="compositionally biased region" description="Polar residues" evidence="11">
    <location>
        <begin position="854"/>
        <end position="867"/>
    </location>
</feature>
<keyword evidence="13" id="KW-1185">Reference proteome</keyword>
<dbReference type="GO" id="GO:0035825">
    <property type="term" value="P:homologous recombination"/>
    <property type="evidence" value="ECO:0007669"/>
    <property type="project" value="UniProtKB-ARBA"/>
</dbReference>
<dbReference type="InterPro" id="IPR016024">
    <property type="entry name" value="ARM-type_fold"/>
</dbReference>
<feature type="compositionally biased region" description="Basic and acidic residues" evidence="11">
    <location>
        <begin position="822"/>
        <end position="836"/>
    </location>
</feature>
<reference evidence="12 13" key="1">
    <citation type="journal article" date="2009" name="Nat. Genet.">
        <title>The genome of the cucumber, Cucumis sativus L.</title>
        <authorList>
            <person name="Huang S."/>
            <person name="Li R."/>
            <person name="Zhang Z."/>
            <person name="Li L."/>
            <person name="Gu X."/>
            <person name="Fan W."/>
            <person name="Lucas W.J."/>
            <person name="Wang X."/>
            <person name="Xie B."/>
            <person name="Ni P."/>
            <person name="Ren Y."/>
            <person name="Zhu H."/>
            <person name="Li J."/>
            <person name="Lin K."/>
            <person name="Jin W."/>
            <person name="Fei Z."/>
            <person name="Li G."/>
            <person name="Staub J."/>
            <person name="Kilian A."/>
            <person name="van der Vossen E.A."/>
            <person name="Wu Y."/>
            <person name="Guo J."/>
            <person name="He J."/>
            <person name="Jia Z."/>
            <person name="Ren Y."/>
            <person name="Tian G."/>
            <person name="Lu Y."/>
            <person name="Ruan J."/>
            <person name="Qian W."/>
            <person name="Wang M."/>
            <person name="Huang Q."/>
            <person name="Li B."/>
            <person name="Xuan Z."/>
            <person name="Cao J."/>
            <person name="Asan"/>
            <person name="Wu Z."/>
            <person name="Zhang J."/>
            <person name="Cai Q."/>
            <person name="Bai Y."/>
            <person name="Zhao B."/>
            <person name="Han Y."/>
            <person name="Li Y."/>
            <person name="Li X."/>
            <person name="Wang S."/>
            <person name="Shi Q."/>
            <person name="Liu S."/>
            <person name="Cho W.K."/>
            <person name="Kim J.Y."/>
            <person name="Xu Y."/>
            <person name="Heller-Uszynska K."/>
            <person name="Miao H."/>
            <person name="Cheng Z."/>
            <person name="Zhang S."/>
            <person name="Wu J."/>
            <person name="Yang Y."/>
            <person name="Kang H."/>
            <person name="Li M."/>
            <person name="Liang H."/>
            <person name="Ren X."/>
            <person name="Shi Z."/>
            <person name="Wen M."/>
            <person name="Jian M."/>
            <person name="Yang H."/>
            <person name="Zhang G."/>
            <person name="Yang Z."/>
            <person name="Chen R."/>
            <person name="Liu S."/>
            <person name="Li J."/>
            <person name="Ma L."/>
            <person name="Liu H."/>
            <person name="Zhou Y."/>
            <person name="Zhao J."/>
            <person name="Fang X."/>
            <person name="Li G."/>
            <person name="Fang L."/>
            <person name="Li Y."/>
            <person name="Liu D."/>
            <person name="Zheng H."/>
            <person name="Zhang Y."/>
            <person name="Qin N."/>
            <person name="Li Z."/>
            <person name="Yang G."/>
            <person name="Yang S."/>
            <person name="Bolund L."/>
            <person name="Kristiansen K."/>
            <person name="Zheng H."/>
            <person name="Li S."/>
            <person name="Zhang X."/>
            <person name="Yang H."/>
            <person name="Wang J."/>
            <person name="Sun R."/>
            <person name="Zhang B."/>
            <person name="Jiang S."/>
            <person name="Wang J."/>
            <person name="Du Y."/>
            <person name="Li S."/>
        </authorList>
    </citation>
    <scope>NUCLEOTIDE SEQUENCE [LARGE SCALE GENOMIC DNA]</scope>
    <source>
        <strain evidence="13">cv. 9930</strain>
    </source>
</reference>
<feature type="compositionally biased region" description="Basic and acidic residues" evidence="11">
    <location>
        <begin position="565"/>
        <end position="574"/>
    </location>
</feature>
<accession>A0A0A0LM52</accession>
<comment type="function">
    <text evidence="10">Cohesin cofactor dispensable during the meiotic division but playing an important role in DNA repair by homologous recombination (HR) probably by helping SMC5/SMC6 complex. Regulator of sister chromatid cohesion in mitosis which may stabilize cohesin complex association with chromatin. May couple sister chromatid cohesion during mitosis to DNA replication. Cohesion ensures that chromosome partitioning is accurate in both meiotic and mitotic cells and plays an important role in DNA repair.</text>
</comment>
<evidence type="ECO:0000256" key="11">
    <source>
        <dbReference type="SAM" id="MobiDB-lite"/>
    </source>
</evidence>
<dbReference type="GO" id="GO:0009556">
    <property type="term" value="P:microsporogenesis"/>
    <property type="evidence" value="ECO:0007669"/>
    <property type="project" value="UniProtKB-ARBA"/>
</dbReference>
<feature type="region of interest" description="Disordered" evidence="11">
    <location>
        <begin position="678"/>
        <end position="917"/>
    </location>
</feature>
<dbReference type="GO" id="GO:0140670">
    <property type="term" value="F:cohesin unloader activity"/>
    <property type="evidence" value="ECO:0000318"/>
    <property type="project" value="GO_Central"/>
</dbReference>
<feature type="compositionally biased region" description="Basic and acidic residues" evidence="11">
    <location>
        <begin position="382"/>
        <end position="399"/>
    </location>
</feature>
<keyword evidence="9" id="KW-0131">Cell cycle</keyword>
<reference evidence="12 13" key="3">
    <citation type="journal article" date="2010" name="BMC Genomics">
        <title>Transcriptome sequencing and comparative analysis of cucumber flowers with different sex types.</title>
        <authorList>
            <person name="Guo S."/>
            <person name="Zheng Y."/>
            <person name="Joung J.G."/>
            <person name="Liu S."/>
            <person name="Zhang Z."/>
            <person name="Crasta O.R."/>
            <person name="Sobral B.W."/>
            <person name="Xu Y."/>
            <person name="Huang S."/>
            <person name="Fei Z."/>
        </authorList>
    </citation>
    <scope>NUCLEOTIDE SEQUENCE [LARGE SCALE GENOMIC DNA]</scope>
    <source>
        <strain evidence="13">cv. 9930</strain>
    </source>
</reference>
<dbReference type="OrthoDB" id="200660at2759"/>
<feature type="compositionally biased region" description="Basic and acidic residues" evidence="11">
    <location>
        <begin position="794"/>
        <end position="811"/>
    </location>
</feature>
<feature type="compositionally biased region" description="Low complexity" evidence="11">
    <location>
        <begin position="534"/>
        <end position="544"/>
    </location>
</feature>
<evidence type="ECO:0000256" key="3">
    <source>
        <dbReference type="ARBA" id="ARBA00022618"/>
    </source>
</evidence>
<organism evidence="12 13">
    <name type="scientific">Cucumis sativus</name>
    <name type="common">Cucumber</name>
    <dbReference type="NCBI Taxonomy" id="3659"/>
    <lineage>
        <taxon>Eukaryota</taxon>
        <taxon>Viridiplantae</taxon>
        <taxon>Streptophyta</taxon>
        <taxon>Embryophyta</taxon>
        <taxon>Tracheophyta</taxon>
        <taxon>Spermatophyta</taxon>
        <taxon>Magnoliopsida</taxon>
        <taxon>eudicotyledons</taxon>
        <taxon>Gunneridae</taxon>
        <taxon>Pentapetalae</taxon>
        <taxon>rosids</taxon>
        <taxon>fabids</taxon>
        <taxon>Cucurbitales</taxon>
        <taxon>Cucurbitaceae</taxon>
        <taxon>Benincaseae</taxon>
        <taxon>Cucumis</taxon>
    </lineage>
</organism>
<evidence type="ECO:0000256" key="2">
    <source>
        <dbReference type="ARBA" id="ARBA00006254"/>
    </source>
</evidence>
<dbReference type="GO" id="GO:0051301">
    <property type="term" value="P:cell division"/>
    <property type="evidence" value="ECO:0007669"/>
    <property type="project" value="UniProtKB-KW"/>
</dbReference>
<proteinExistence type="inferred from homology"/>
<keyword evidence="7" id="KW-0234">DNA repair</keyword>
<dbReference type="Pfam" id="PF20168">
    <property type="entry name" value="PDS5"/>
    <property type="match status" value="1"/>
</dbReference>
<feature type="compositionally biased region" description="Basic and acidic residues" evidence="11">
    <location>
        <begin position="868"/>
        <end position="879"/>
    </location>
</feature>
<feature type="compositionally biased region" description="Polar residues" evidence="11">
    <location>
        <begin position="880"/>
        <end position="901"/>
    </location>
</feature>
<feature type="compositionally biased region" description="Polar residues" evidence="11">
    <location>
        <begin position="368"/>
        <end position="381"/>
    </location>
</feature>
<dbReference type="AlphaFoldDB" id="A0A0A0LM52"/>
<dbReference type="EMBL" id="CM002923">
    <property type="protein sequence ID" value="KGN62990.1"/>
    <property type="molecule type" value="Genomic_DNA"/>
</dbReference>
<dbReference type="Gramene" id="KGN62990">
    <property type="protein sequence ID" value="KGN62990"/>
    <property type="gene ID" value="Csa_2G382630"/>
</dbReference>
<dbReference type="GO" id="GO:0007064">
    <property type="term" value="P:mitotic sister chromatid cohesion"/>
    <property type="evidence" value="ECO:0000318"/>
    <property type="project" value="GO_Central"/>
</dbReference>
<evidence type="ECO:0000256" key="9">
    <source>
        <dbReference type="ARBA" id="ARBA00023306"/>
    </source>
</evidence>
<feature type="region of interest" description="Disordered" evidence="11">
    <location>
        <begin position="259"/>
        <end position="623"/>
    </location>
</feature>
<dbReference type="OMA" id="NDERDDM"/>
<dbReference type="KEGG" id="csv:101205018"/>
<dbReference type="GO" id="GO:0000785">
    <property type="term" value="C:chromatin"/>
    <property type="evidence" value="ECO:0000318"/>
    <property type="project" value="GO_Central"/>
</dbReference>
<evidence type="ECO:0000313" key="12">
    <source>
        <dbReference type="EMBL" id="KGN62990.1"/>
    </source>
</evidence>
<evidence type="ECO:0000256" key="10">
    <source>
        <dbReference type="ARBA" id="ARBA00058864"/>
    </source>
</evidence>
<reference evidence="12 13" key="2">
    <citation type="journal article" date="2009" name="PLoS ONE">
        <title>An integrated genetic and cytogenetic map of the cucumber genome.</title>
        <authorList>
            <person name="Ren Y."/>
            <person name="Zhang Z."/>
            <person name="Liu J."/>
            <person name="Staub J.E."/>
            <person name="Han Y."/>
            <person name="Cheng Z."/>
            <person name="Li X."/>
            <person name="Lu J."/>
            <person name="Miao H."/>
            <person name="Kang H."/>
            <person name="Xie B."/>
            <person name="Gu X."/>
            <person name="Wang X."/>
            <person name="Du Y."/>
            <person name="Jin W."/>
            <person name="Huang S."/>
        </authorList>
    </citation>
    <scope>NUCLEOTIDE SEQUENCE [LARGE SCALE GENOMIC DNA]</scope>
    <source>
        <strain evidence="13">cv. 9930</strain>
    </source>
</reference>
<evidence type="ECO:0000313" key="13">
    <source>
        <dbReference type="Proteomes" id="UP000029981"/>
    </source>
</evidence>